<protein>
    <submittedName>
        <fullName evidence="1">Uncharacterized nucleotidyltransferase</fullName>
    </submittedName>
</protein>
<dbReference type="Proteomes" id="UP000182409">
    <property type="component" value="Unassembled WGS sequence"/>
</dbReference>
<reference evidence="1 2" key="1">
    <citation type="submission" date="2016-10" db="EMBL/GenBank/DDBJ databases">
        <authorList>
            <person name="de Groot N.N."/>
        </authorList>
    </citation>
    <scope>NUCLEOTIDE SEQUENCE [LARGE SCALE GENOMIC DNA]</scope>
    <source>
        <strain evidence="1 2">AB35.6</strain>
    </source>
</reference>
<evidence type="ECO:0000313" key="1">
    <source>
        <dbReference type="EMBL" id="SEC40914.1"/>
    </source>
</evidence>
<accession>A0A1H4SA82</accession>
<gene>
    <name evidence="1" type="ORF">SAMN05443244_3388</name>
</gene>
<organism evidence="1 2">
    <name type="scientific">Terriglobus roseus</name>
    <dbReference type="NCBI Taxonomy" id="392734"/>
    <lineage>
        <taxon>Bacteria</taxon>
        <taxon>Pseudomonadati</taxon>
        <taxon>Acidobacteriota</taxon>
        <taxon>Terriglobia</taxon>
        <taxon>Terriglobales</taxon>
        <taxon>Acidobacteriaceae</taxon>
        <taxon>Terriglobus</taxon>
    </lineage>
</organism>
<dbReference type="EMBL" id="FNSD01000001">
    <property type="protein sequence ID" value="SEC40914.1"/>
    <property type="molecule type" value="Genomic_DNA"/>
</dbReference>
<dbReference type="AlphaFoldDB" id="A0A1H4SA82"/>
<evidence type="ECO:0000313" key="2">
    <source>
        <dbReference type="Proteomes" id="UP000182409"/>
    </source>
</evidence>
<proteinExistence type="predicted"/>
<dbReference type="Pfam" id="PF14907">
    <property type="entry name" value="NTP_transf_5"/>
    <property type="match status" value="1"/>
</dbReference>
<sequence>MQAVHTAADLPGGNTGKVSFSPEFRLVLACLRFPFAEEESATIREAAAAVADWQLVLDVCHRHRVFGLLLRGLVTAGVHPPADISTALQRAAGTQARQSMMLALETMRLGKAFREADLQAVFLKGAALTALAFGDASLRHAKDVDLWVPQSQVSAAVELLQASGYTPQNPNTLSADHQHVWLRYGKSIDWHRGVAGVSLELHWRLTDLPLLRGDLPPAALQEVAIAPGATVTTLGGDTLLAYLCVHGASHGWGRLKWLADVYTLLPHDNPAAVVAVYERLKHMDAGRSVGQAMLLCHDLLLLDIGPLQHELEKDATLQFLRRSALRLLAGEGETKEVDAQRFGSTSVYLSRFLLGRGAGALLSELRTWTYRPDEMAESRLPRSLFFLFPIVRVSSWFASRIRHGGRTAP</sequence>
<keyword evidence="1" id="KW-0808">Transferase</keyword>
<dbReference type="Gene3D" id="3.30.460.40">
    <property type="match status" value="1"/>
</dbReference>
<dbReference type="InterPro" id="IPR039498">
    <property type="entry name" value="NTP_transf_5"/>
</dbReference>
<dbReference type="RefSeq" id="WP_074655165.1">
    <property type="nucleotide sequence ID" value="NZ_FNSD01000001.1"/>
</dbReference>
<dbReference type="GO" id="GO:0016740">
    <property type="term" value="F:transferase activity"/>
    <property type="evidence" value="ECO:0007669"/>
    <property type="project" value="UniProtKB-KW"/>
</dbReference>
<name>A0A1H4SA82_9BACT</name>